<dbReference type="EMBL" id="CAFAAE010000092">
    <property type="protein sequence ID" value="CAB4792394.1"/>
    <property type="molecule type" value="Genomic_DNA"/>
</dbReference>
<organism evidence="1">
    <name type="scientific">freshwater metagenome</name>
    <dbReference type="NCBI Taxonomy" id="449393"/>
    <lineage>
        <taxon>unclassified sequences</taxon>
        <taxon>metagenomes</taxon>
        <taxon>ecological metagenomes</taxon>
    </lineage>
</organism>
<name>A0A6J6XAA6_9ZZZZ</name>
<dbReference type="AlphaFoldDB" id="A0A6J6XAA6"/>
<protein>
    <submittedName>
        <fullName evidence="1">Unannotated protein</fullName>
    </submittedName>
</protein>
<gene>
    <name evidence="1" type="ORF">UFOPK2982_00681</name>
</gene>
<proteinExistence type="predicted"/>
<sequence>MIRPWRTINIENAACVISSCIAMKSAVISSESAASVDSCAFVSACSWSRSLAAFSNCSAAAASSISLVSFSVTLSGFESKNLIRFLAISRCSSGVTHPTHGAAHFPISPSKHCRFDFWARRKLLSVQERTGNSFNRTS</sequence>
<accession>A0A6J6XAA6</accession>
<evidence type="ECO:0000313" key="1">
    <source>
        <dbReference type="EMBL" id="CAB4792394.1"/>
    </source>
</evidence>
<reference evidence="1" key="1">
    <citation type="submission" date="2020-05" db="EMBL/GenBank/DDBJ databases">
        <authorList>
            <person name="Chiriac C."/>
            <person name="Salcher M."/>
            <person name="Ghai R."/>
            <person name="Kavagutti S V."/>
        </authorList>
    </citation>
    <scope>NUCLEOTIDE SEQUENCE</scope>
</reference>